<evidence type="ECO:0000313" key="3">
    <source>
        <dbReference type="EMBL" id="OQX90135.1"/>
    </source>
</evidence>
<dbReference type="AlphaFoldDB" id="A0A1W9S0A8"/>
<dbReference type="Proteomes" id="UP000192611">
    <property type="component" value="Unassembled WGS sequence"/>
</dbReference>
<dbReference type="GO" id="GO:0008137">
    <property type="term" value="F:NADH dehydrogenase (ubiquinone) activity"/>
    <property type="evidence" value="ECO:0007669"/>
    <property type="project" value="InterPro"/>
</dbReference>
<dbReference type="Pfam" id="PF00329">
    <property type="entry name" value="Complex1_30kDa"/>
    <property type="match status" value="1"/>
</dbReference>
<name>A0A1W9S0A8_9BACT</name>
<proteinExistence type="inferred from homology"/>
<dbReference type="InterPro" id="IPR037232">
    <property type="entry name" value="NADH_quin_OxRdtase_su_C/D-like"/>
</dbReference>
<dbReference type="Gene3D" id="3.30.460.80">
    <property type="entry name" value="NADH:ubiquinone oxidoreductase, 30kDa subunit"/>
    <property type="match status" value="1"/>
</dbReference>
<gene>
    <name evidence="3" type="ORF">B6D57_04670</name>
</gene>
<dbReference type="SUPFAM" id="SSF143243">
    <property type="entry name" value="Nqo5-like"/>
    <property type="match status" value="1"/>
</dbReference>
<accession>A0A1W9S0A8</accession>
<comment type="caution">
    <text evidence="3">The sequence shown here is derived from an EMBL/GenBank/DDBJ whole genome shotgun (WGS) entry which is preliminary data.</text>
</comment>
<evidence type="ECO:0000256" key="1">
    <source>
        <dbReference type="ARBA" id="ARBA00007569"/>
    </source>
</evidence>
<protein>
    <recommendedName>
        <fullName evidence="2">NADH:ubiquinone oxidoreductase 30kDa subunit domain-containing protein</fullName>
    </recommendedName>
</protein>
<dbReference type="PANTHER" id="PTHR10884">
    <property type="entry name" value="NADH DEHYDROGENASE UBIQUINONE IRON-SULFUR PROTEIN 3"/>
    <property type="match status" value="1"/>
</dbReference>
<dbReference type="PANTHER" id="PTHR10884:SF14">
    <property type="entry name" value="NADH DEHYDROGENASE [UBIQUINONE] IRON-SULFUR PROTEIN 3, MITOCHONDRIAL"/>
    <property type="match status" value="1"/>
</dbReference>
<dbReference type="EMBL" id="NATQ01000097">
    <property type="protein sequence ID" value="OQX90135.1"/>
    <property type="molecule type" value="Genomic_DNA"/>
</dbReference>
<organism evidence="3 4">
    <name type="scientific">Candidatus Coatesbacteria bacterium 4484_99</name>
    <dbReference type="NCBI Taxonomy" id="1970774"/>
    <lineage>
        <taxon>Bacteria</taxon>
        <taxon>Candidatus Coatesiibacteriota</taxon>
    </lineage>
</organism>
<dbReference type="InterPro" id="IPR001268">
    <property type="entry name" value="NADH_UbQ_OxRdtase_30kDa_su"/>
</dbReference>
<evidence type="ECO:0000259" key="2">
    <source>
        <dbReference type="Pfam" id="PF00329"/>
    </source>
</evidence>
<reference evidence="4" key="1">
    <citation type="submission" date="2017-03" db="EMBL/GenBank/DDBJ databases">
        <title>Novel pathways for hydrocarbon cycling and metabolic interdependencies in hydrothermal sediment communities.</title>
        <authorList>
            <person name="Dombrowski N."/>
            <person name="Seitz K."/>
            <person name="Teske A."/>
            <person name="Baker B."/>
        </authorList>
    </citation>
    <scope>NUCLEOTIDE SEQUENCE [LARGE SCALE GENOMIC DNA]</scope>
</reference>
<evidence type="ECO:0000313" key="4">
    <source>
        <dbReference type="Proteomes" id="UP000192611"/>
    </source>
</evidence>
<comment type="similarity">
    <text evidence="1">Belongs to the complex I 30 kDa subunit family.</text>
</comment>
<sequence length="162" mass="18892">MALKEIIEKKEIEGVVKIEETPHLLILWFEPDKIMDVIGILRDDSELSFDWLSFLTAIDMKSHLDVIYLLYSTKHKHRICLKTSVKRRHGSIKSIHELFAGAAWHENEVYDMFGLRFEGHPYPRRILTAPGMEGYPLLKDFHSPDFIVSGGVSRKPEKFREK</sequence>
<feature type="domain" description="NADH:ubiquinone oxidoreductase 30kDa subunit" evidence="2">
    <location>
        <begin position="28"/>
        <end position="143"/>
    </location>
</feature>